<feature type="region of interest" description="Disordered" evidence="1">
    <location>
        <begin position="262"/>
        <end position="281"/>
    </location>
</feature>
<sequence length="1397" mass="152877">MTTSLSGSAPVPPTRTLRWTVLPDGVVGKDGDGHDILRVSVLVTPLLTGSARLGDYAGMGDWPATLNGLVASMSLAFYDGSDGSAGTVTSTTPADRFPPADSRVWTTLFRDDTLVQPPGQSRAALAEPVRKTLRSYPAAAVHTEVTGLYREVAVATTADRVRLEAAAGELGECGPPDPDLNQGCRFPSTGRVLSLIGQGVKDFSLDPSTVYSTLDTLLNRGHGVADDASPYTPRVMRRTGNPQYEPEAKTFAFAEAHRFFDRTPPSADRTAAPEPEPPETHRVDFHQACTLLADYPELQRRFGLVVDLLFTAPPGLADEGSVQVSFEGHPDKDLLHAPGLRPLTRLRYQAGSGFEPLSADEDVLRTGMLNLGSDAFRVTDLDVDGSALKYVDYARAINSLDQGLLDDTAPARKQLGTGTPAARGSGLTVLVADGEHRLAGRIGADGERVATSADPKLHAEDLVRGYRVDVGVADTTGEVHSWHSLCRRVGTYTVRHPGEVPVPLVVRPDEGQVKTSAVTKQSPDADELYGHQALFGWEGWSLVAARPGKTISLQDRPEAVVPEVSPDVPLETRFTAQPGSLPALRYGETYRLRARSVDLAGNSLSPTDPIPDELAAPALTYRRWEPVPQPVVVPLKPFNEGESAERLVIRSTVEDDGREISALRYSVLRSDVPDHGTDSGIDHLDRSYRFRDERHIAPPKCALRMAEEHGCYDPAFGPEVPEAVRRRYFASAARESGSFLDTVVSDPENPHFTTDLLLRREIHVAKHSVDDTEPLTELPLAQRGAGLKTGEFVIHDRDQLLLPYLPDPLARGVCLRGLPGTTGNYLVPFAGSWPHAKPFVLRIQEGDDEPLLEDTLLRRRLTVYLTKSETARVYISCYLDPADLPLLNQWTLLTRSEYWAGLQQRDRDFITRISAAGENWLLTPWVRLDLVHAVEKPLRPPELDRPSADRDPEQTSARLSGSLLVHGDSTAQVAVEGAWGEWVDDVTQAGPQRFNHLAHLDDTTIPADADFVYLSRAHQFGDTRHRNLTYTPVAMTRFREYFHPSITGDPKLVTRTGPGVAVPVPSSRRPEPPDVSHLVPTFRWSRTVDQDTRTVTRTRHLAGLRLYLNRPWYSSGDDELLAVLLNPSGDLPDEFATRWGIDPVWADTTAMAPPSPANFPNPTTTATDLPLAESTGTSPQTVSIAAYTPTYDADRRLWYVDIDVDLAAAGPTAYFPFLRLVVARYQPFALQGLELSKAVVAEFTQLPPHRTVTATTVDNHARLRLSGPTTFNELGRRIGSGLAAVKGSRRVRATLQKLAAGNELDWVPVGDPVELGCQPDGNAFSWTVDFPGRPTELLSRYRFLVEEHELYQTDPDTAAETVPVAGVPVPVARRLVHADYLPAKRGLLGGIVIDIEL</sequence>
<accession>A0A7T7I035</accession>
<proteinExistence type="predicted"/>
<evidence type="ECO:0000256" key="1">
    <source>
        <dbReference type="SAM" id="MobiDB-lite"/>
    </source>
</evidence>
<dbReference type="RefSeq" id="WP_200393697.1">
    <property type="nucleotide sequence ID" value="NZ_CP066831.1"/>
</dbReference>
<keyword evidence="3" id="KW-1185">Reference proteome</keyword>
<dbReference type="Proteomes" id="UP000595636">
    <property type="component" value="Chromosome"/>
</dbReference>
<reference evidence="2 3" key="1">
    <citation type="submission" date="2020-12" db="EMBL/GenBank/DDBJ databases">
        <title>A novel species.</title>
        <authorList>
            <person name="Li K."/>
        </authorList>
    </citation>
    <scope>NUCLEOTIDE SEQUENCE [LARGE SCALE GENOMIC DNA]</scope>
    <source>
        <strain evidence="2 3">ZYC-3</strain>
    </source>
</reference>
<evidence type="ECO:0000313" key="3">
    <source>
        <dbReference type="Proteomes" id="UP000595636"/>
    </source>
</evidence>
<gene>
    <name evidence="2" type="ORF">JEQ17_02985</name>
</gene>
<name>A0A7T7I035_9ACTN</name>
<protein>
    <submittedName>
        <fullName evidence="2">Uncharacterized protein</fullName>
    </submittedName>
</protein>
<organism evidence="2 3">
    <name type="scientific">Streptomyces liliifuscus</name>
    <dbReference type="NCBI Taxonomy" id="2797636"/>
    <lineage>
        <taxon>Bacteria</taxon>
        <taxon>Bacillati</taxon>
        <taxon>Actinomycetota</taxon>
        <taxon>Actinomycetes</taxon>
        <taxon>Kitasatosporales</taxon>
        <taxon>Streptomycetaceae</taxon>
        <taxon>Streptomyces</taxon>
    </lineage>
</organism>
<dbReference type="EMBL" id="CP066831">
    <property type="protein sequence ID" value="QQM38530.1"/>
    <property type="molecule type" value="Genomic_DNA"/>
</dbReference>
<evidence type="ECO:0000313" key="2">
    <source>
        <dbReference type="EMBL" id="QQM38530.1"/>
    </source>
</evidence>
<dbReference type="KEGG" id="slf:JEQ17_02985"/>